<feature type="domain" description="Link" evidence="22">
    <location>
        <begin position="227"/>
        <end position="322"/>
    </location>
</feature>
<dbReference type="InterPro" id="IPR001304">
    <property type="entry name" value="C-type_lectin-like"/>
</dbReference>
<evidence type="ECO:0000259" key="19">
    <source>
        <dbReference type="PROSITE" id="PS50041"/>
    </source>
</evidence>
<evidence type="ECO:0000259" key="22">
    <source>
        <dbReference type="PROSITE" id="PS50963"/>
    </source>
</evidence>
<feature type="region of interest" description="Disordered" evidence="16">
    <location>
        <begin position="950"/>
        <end position="1048"/>
    </location>
</feature>
<dbReference type="InterPro" id="IPR000538">
    <property type="entry name" value="Link_dom"/>
</dbReference>
<feature type="disulfide bond" evidence="14">
    <location>
        <begin position="1255"/>
        <end position="1282"/>
    </location>
</feature>
<evidence type="ECO:0000256" key="6">
    <source>
        <dbReference type="ARBA" id="ARBA00022737"/>
    </source>
</evidence>
<dbReference type="GO" id="GO:0007155">
    <property type="term" value="P:cell adhesion"/>
    <property type="evidence" value="ECO:0007669"/>
    <property type="project" value="InterPro"/>
</dbReference>
<dbReference type="CDD" id="cd03520">
    <property type="entry name" value="Link_domain_CSPGs_modules_2_4"/>
    <property type="match status" value="1"/>
</dbReference>
<dbReference type="GO" id="GO:0001501">
    <property type="term" value="P:skeletal system development"/>
    <property type="evidence" value="ECO:0007669"/>
    <property type="project" value="TreeGrafter"/>
</dbReference>
<dbReference type="InterPro" id="IPR000742">
    <property type="entry name" value="EGF"/>
</dbReference>
<feature type="region of interest" description="Disordered" evidence="16">
    <location>
        <begin position="820"/>
        <end position="844"/>
    </location>
</feature>
<comment type="subcellular location">
    <subcellularLocation>
        <location evidence="1">Secreted</location>
        <location evidence="1">Extracellular space</location>
        <location evidence="1">Extracellular matrix</location>
    </subcellularLocation>
</comment>
<feature type="transmembrane region" description="Helical" evidence="17">
    <location>
        <begin position="77"/>
        <end position="96"/>
    </location>
</feature>
<dbReference type="GO" id="GO:0002052">
    <property type="term" value="P:positive regulation of neuroblast proliferation"/>
    <property type="evidence" value="ECO:0007669"/>
    <property type="project" value="TreeGrafter"/>
</dbReference>
<dbReference type="PROSITE" id="PS00022">
    <property type="entry name" value="EGF_1"/>
    <property type="match status" value="1"/>
</dbReference>
<evidence type="ECO:0000256" key="2">
    <source>
        <dbReference type="ARBA" id="ARBA00006838"/>
    </source>
</evidence>
<dbReference type="GO" id="GO:0005615">
    <property type="term" value="C:extracellular space"/>
    <property type="evidence" value="ECO:0007669"/>
    <property type="project" value="TreeGrafter"/>
</dbReference>
<proteinExistence type="inferred from homology"/>
<dbReference type="FunFam" id="3.10.100.10:FF:000002">
    <property type="entry name" value="Hyaluronan proteoglycan link protein 1"/>
    <property type="match status" value="1"/>
</dbReference>
<keyword evidence="6" id="KW-0677">Repeat</keyword>
<sequence length="1313" mass="146312">MQIKADCPNAFINNLEPDNLVNARRTEKETEEAAHFLGKEIEINGERAGSLIVSLAESTVIYECENYTRQRLSKSMMFLPLLLCAFCPFILLSSAVPTPGTDETRPLQVMIPDSPLVSAVLGGSLNLQCLLSLPPLSFFTGQTMPRIKWSILSSGREIEILVARGDRVKISELYKGRASLPNYAFSPTDLTLQLDSLRHNDTGFYRCEVQHGLEDAHDLAQIKVKGVVFHYRHTSSRYAFSFGEAQNACEDIGGQIATPEQLLAAYHSGYEQCDAGWLADGSVRYPIHTPREGCFGDMDGLPGVRNYGMMEPDELYDVYCYIESIRGKVFYGSTSQRFTLAEAKAYCEQQGAQLASTSQLYAAWNDGLDHCSPGWLADGSVRYPIVHARERCGGPEPGVKTVYRYSNQTGFPEPHTRYDAYCFREDFNSQTVSPFEYLATESENINQDIVTLADTEEEFSSGHVTQKTENEVQGAVEVFSFSSKKTVKMEKHDTTLSPFDKVHTTTVSRNILTTSAIYKKVLEPTQSSSLEVLTKPTDSESVPKIYTGPSWDQPKSTIYQDKENGTADLEVKTDNHTYYQPMTGTSLEPKETGEYNTFTESKPNITVDNLEPLYEFREIGGLKSMPENNFDYQNESHVNENSTATEQPFNITRALESDFNLDLKTQTTSSEITEGSGSEPTTAFSEIFGSNVTLSLKVTYKHSLSETTTEGSLLEDLSQPMLSFEQSHEQSVVTDISSTTNKVEQERGHTSAESLVVSLSSADNDSDHESGVTVTPVHSSEKQTEPFDGSGDDNVILLTLLTTPAPHLLGTSISPKALDVETSSSQELDTTPVPESSTTSGSSIIKEEVKKIEQERKKTPIFQTVSIFPLTNTETMSSKDNIGHEDISQETENSSGGGSSVTDLPYPSTTPIPTHLLHLNMTEFNNTENVSSTTNFAVEVTLIPDITLTPFWDTMTTPTPPQEFRADVETSGDTQLITDDPDSSAESNPTAVPTSENNRETQSLTSSIATNDKEHAYQDLTFTTESTTRKEENELTTSTYHVTPPLGPTERAFRTSISDGCLENPCSNGGTCVDIDAIVKCLCLPTYGGDFCQIDLEQCEPGWEKFQGNCYKHFSKRQSWEGAEQHCRMSGGHLVSVMSPEEQYFINYKYREYQWTGLNDRTIEGDFRWSDGNPLLYENWYLGQPDSYFLSGEDCVVMVWHDGGRWSDVPCNYHMSYTCKKGTTVCGQPPLVLNAKQFGERKDRYVINAQVRYHCVEGFLQRHKPIINCQSNGQWEEPQITCTPLDSNRKQVTMPPANNQEATEKSKPPRWRL</sequence>
<evidence type="ECO:0000256" key="1">
    <source>
        <dbReference type="ARBA" id="ARBA00004498"/>
    </source>
</evidence>
<keyword evidence="8 13" id="KW-1015">Disulfide bond</keyword>
<feature type="disulfide bond" evidence="15">
    <location>
        <begin position="273"/>
        <end position="294"/>
    </location>
</feature>
<dbReference type="PROSITE" id="PS01241">
    <property type="entry name" value="LINK_1"/>
    <property type="match status" value="1"/>
</dbReference>
<dbReference type="PROSITE" id="PS50041">
    <property type="entry name" value="C_TYPE_LECTIN_2"/>
    <property type="match status" value="1"/>
</dbReference>
<evidence type="ECO:0000259" key="20">
    <source>
        <dbReference type="PROSITE" id="PS50835"/>
    </source>
</evidence>
<keyword evidence="4" id="KW-0272">Extracellular matrix</keyword>
<dbReference type="FunFam" id="2.10.70.10:FF:000003">
    <property type="entry name" value="Versican core protein"/>
    <property type="match status" value="1"/>
</dbReference>
<evidence type="ECO:0000256" key="12">
    <source>
        <dbReference type="ARBA" id="ARBA00044100"/>
    </source>
</evidence>
<keyword evidence="11" id="KW-0393">Immunoglobulin domain</keyword>
<dbReference type="PROSITE" id="PS50923">
    <property type="entry name" value="SUSHI"/>
    <property type="match status" value="1"/>
</dbReference>
<dbReference type="InterPro" id="IPR007110">
    <property type="entry name" value="Ig-like_dom"/>
</dbReference>
<dbReference type="FunFam" id="3.10.100.10:FF:000003">
    <property type="entry name" value="Versican core protein"/>
    <property type="match status" value="1"/>
</dbReference>
<dbReference type="GO" id="GO:0005540">
    <property type="term" value="F:hyaluronic acid binding"/>
    <property type="evidence" value="ECO:0007669"/>
    <property type="project" value="UniProtKB-KW"/>
</dbReference>
<keyword evidence="14" id="KW-0768">Sushi</keyword>
<dbReference type="FunFam" id="3.10.100.10:FF:000011">
    <property type="entry name" value="Aggrecan core protein"/>
    <property type="match status" value="1"/>
</dbReference>
<evidence type="ECO:0000256" key="15">
    <source>
        <dbReference type="PROSITE-ProRule" id="PRU00323"/>
    </source>
</evidence>
<dbReference type="EMBL" id="MU551696">
    <property type="protein sequence ID" value="KAI5618200.1"/>
    <property type="molecule type" value="Genomic_DNA"/>
</dbReference>
<feature type="disulfide bond" evidence="14">
    <location>
        <begin position="1226"/>
        <end position="1269"/>
    </location>
</feature>
<dbReference type="Gene3D" id="2.10.70.10">
    <property type="entry name" value="Complement Module, domain 1"/>
    <property type="match status" value="1"/>
</dbReference>
<feature type="region of interest" description="Disordered" evidence="16">
    <location>
        <begin position="874"/>
        <end position="909"/>
    </location>
</feature>
<dbReference type="InterPro" id="IPR036179">
    <property type="entry name" value="Ig-like_dom_sf"/>
</dbReference>
<evidence type="ECO:0000256" key="16">
    <source>
        <dbReference type="SAM" id="MobiDB-lite"/>
    </source>
</evidence>
<dbReference type="InterPro" id="IPR035976">
    <property type="entry name" value="Sushi/SCR/CCP_sf"/>
</dbReference>
<dbReference type="InterPro" id="IPR050691">
    <property type="entry name" value="Hyaluronan_bind_Proteoglycan"/>
</dbReference>
<dbReference type="PRINTS" id="PR01265">
    <property type="entry name" value="LINKMODULE"/>
</dbReference>
<dbReference type="GO" id="GO:0010001">
    <property type="term" value="P:glial cell differentiation"/>
    <property type="evidence" value="ECO:0007669"/>
    <property type="project" value="TreeGrafter"/>
</dbReference>
<dbReference type="CDD" id="cd00054">
    <property type="entry name" value="EGF_CA"/>
    <property type="match status" value="1"/>
</dbReference>
<dbReference type="SMART" id="SM00034">
    <property type="entry name" value="CLECT"/>
    <property type="match status" value="1"/>
</dbReference>
<dbReference type="PANTHER" id="PTHR22804:SF41">
    <property type="entry name" value="BREVICAN CORE PROTEIN"/>
    <property type="match status" value="1"/>
</dbReference>
<evidence type="ECO:0000259" key="18">
    <source>
        <dbReference type="PROSITE" id="PS50026"/>
    </source>
</evidence>
<feature type="region of interest" description="Disordered" evidence="16">
    <location>
        <begin position="1286"/>
        <end position="1313"/>
    </location>
</feature>
<keyword evidence="3" id="KW-0964">Secreted</keyword>
<dbReference type="CDD" id="cd03517">
    <property type="entry name" value="Link_domain_CSPGs_modules_1_3"/>
    <property type="match status" value="1"/>
</dbReference>
<feature type="compositionally biased region" description="Polar residues" evidence="16">
    <location>
        <begin position="821"/>
        <end position="843"/>
    </location>
</feature>
<keyword evidence="17" id="KW-1133">Transmembrane helix</keyword>
<keyword evidence="5" id="KW-0732">Signal</keyword>
<comment type="similarity">
    <text evidence="2">Belongs to the aggrecan/versican proteoglycan family.</text>
</comment>
<dbReference type="SUPFAM" id="SSF48726">
    <property type="entry name" value="Immunoglobulin"/>
    <property type="match status" value="1"/>
</dbReference>
<evidence type="ECO:0000313" key="24">
    <source>
        <dbReference type="Proteomes" id="UP001205998"/>
    </source>
</evidence>
<evidence type="ECO:0000256" key="7">
    <source>
        <dbReference type="ARBA" id="ARBA00022974"/>
    </source>
</evidence>
<feature type="region of interest" description="Disordered" evidence="16">
    <location>
        <begin position="725"/>
        <end position="791"/>
    </location>
</feature>
<gene>
    <name evidence="23" type="ORF">C0J50_22182</name>
</gene>
<feature type="compositionally biased region" description="Polar residues" evidence="16">
    <location>
        <begin position="984"/>
        <end position="1010"/>
    </location>
</feature>
<dbReference type="Pfam" id="PF00193">
    <property type="entry name" value="Xlink"/>
    <property type="match status" value="2"/>
</dbReference>
<dbReference type="SMART" id="SM00032">
    <property type="entry name" value="CCP"/>
    <property type="match status" value="1"/>
</dbReference>
<dbReference type="InterPro" id="IPR013106">
    <property type="entry name" value="Ig_V-set"/>
</dbReference>
<dbReference type="InterPro" id="IPR018378">
    <property type="entry name" value="C-type_lectin_CS"/>
</dbReference>
<dbReference type="InterPro" id="IPR003599">
    <property type="entry name" value="Ig_sub"/>
</dbReference>
<evidence type="ECO:0000256" key="10">
    <source>
        <dbReference type="ARBA" id="ARBA00023290"/>
    </source>
</evidence>
<feature type="domain" description="Sushi" evidence="21">
    <location>
        <begin position="1224"/>
        <end position="1284"/>
    </location>
</feature>
<organism evidence="23 24">
    <name type="scientific">Silurus asotus</name>
    <name type="common">Amur catfish</name>
    <name type="synonym">Parasilurus asotus</name>
    <dbReference type="NCBI Taxonomy" id="30991"/>
    <lineage>
        <taxon>Eukaryota</taxon>
        <taxon>Metazoa</taxon>
        <taxon>Chordata</taxon>
        <taxon>Craniata</taxon>
        <taxon>Vertebrata</taxon>
        <taxon>Euteleostomi</taxon>
        <taxon>Actinopterygii</taxon>
        <taxon>Neopterygii</taxon>
        <taxon>Teleostei</taxon>
        <taxon>Ostariophysi</taxon>
        <taxon>Siluriformes</taxon>
        <taxon>Siluridae</taxon>
        <taxon>Silurus</taxon>
    </lineage>
</organism>
<dbReference type="Gene3D" id="2.60.40.10">
    <property type="entry name" value="Immunoglobulins"/>
    <property type="match status" value="1"/>
</dbReference>
<feature type="domain" description="Link" evidence="22">
    <location>
        <begin position="327"/>
        <end position="424"/>
    </location>
</feature>
<evidence type="ECO:0000256" key="8">
    <source>
        <dbReference type="ARBA" id="ARBA00023157"/>
    </source>
</evidence>
<keyword evidence="24" id="KW-1185">Reference proteome</keyword>
<feature type="compositionally biased region" description="Low complexity" evidence="16">
    <location>
        <begin position="751"/>
        <end position="762"/>
    </location>
</feature>
<dbReference type="PROSITE" id="PS50963">
    <property type="entry name" value="LINK_2"/>
    <property type="match status" value="2"/>
</dbReference>
<reference evidence="23" key="1">
    <citation type="submission" date="2018-07" db="EMBL/GenBank/DDBJ databases">
        <title>Comparative genomics of catfishes provides insights into carnivory and benthic adaptation.</title>
        <authorList>
            <person name="Zhang Y."/>
            <person name="Wang D."/>
            <person name="Peng Z."/>
            <person name="Zheng S."/>
            <person name="Shao F."/>
            <person name="Tao W."/>
        </authorList>
    </citation>
    <scope>NUCLEOTIDE SEQUENCE</scope>
    <source>
        <strain evidence="23">Chongqing</strain>
    </source>
</reference>
<feature type="domain" description="C-type lectin" evidence="19">
    <location>
        <begin position="1106"/>
        <end position="1220"/>
    </location>
</feature>
<dbReference type="SMART" id="SM00409">
    <property type="entry name" value="IG"/>
    <property type="match status" value="1"/>
</dbReference>
<name>A0AAD5ALU5_SILAS</name>
<dbReference type="InterPro" id="IPR003006">
    <property type="entry name" value="Ig/MHC_CS"/>
</dbReference>
<dbReference type="GO" id="GO:0072534">
    <property type="term" value="C:perineuronal net"/>
    <property type="evidence" value="ECO:0007669"/>
    <property type="project" value="TreeGrafter"/>
</dbReference>
<dbReference type="InterPro" id="IPR000436">
    <property type="entry name" value="Sushi_SCR_CCP_dom"/>
</dbReference>
<evidence type="ECO:0000256" key="9">
    <source>
        <dbReference type="ARBA" id="ARBA00023180"/>
    </source>
</evidence>
<evidence type="ECO:0000313" key="23">
    <source>
        <dbReference type="EMBL" id="KAI5618200.1"/>
    </source>
</evidence>
<dbReference type="SUPFAM" id="SSF57535">
    <property type="entry name" value="Complement control module/SCR domain"/>
    <property type="match status" value="1"/>
</dbReference>
<dbReference type="SMART" id="SM00445">
    <property type="entry name" value="LINK"/>
    <property type="match status" value="2"/>
</dbReference>
<dbReference type="InterPro" id="IPR016186">
    <property type="entry name" value="C-type_lectin-like/link_sf"/>
</dbReference>
<dbReference type="SUPFAM" id="SSF56436">
    <property type="entry name" value="C-type lectin-like"/>
    <property type="match status" value="3"/>
</dbReference>
<dbReference type="PROSITE" id="PS50026">
    <property type="entry name" value="EGF_3"/>
    <property type="match status" value="1"/>
</dbReference>
<dbReference type="Pfam" id="PF00059">
    <property type="entry name" value="Lectin_C"/>
    <property type="match status" value="1"/>
</dbReference>
<feature type="domain" description="Ig-like" evidence="20">
    <location>
        <begin position="106"/>
        <end position="220"/>
    </location>
</feature>
<feature type="compositionally biased region" description="Polar residues" evidence="16">
    <location>
        <begin position="725"/>
        <end position="742"/>
    </location>
</feature>
<keyword evidence="17" id="KW-0472">Membrane</keyword>
<accession>A0AAD5ALU5</accession>
<keyword evidence="17" id="KW-0812">Transmembrane</keyword>
<dbReference type="GO" id="GO:0045202">
    <property type="term" value="C:synapse"/>
    <property type="evidence" value="ECO:0007669"/>
    <property type="project" value="TreeGrafter"/>
</dbReference>
<dbReference type="CDD" id="cd00033">
    <property type="entry name" value="CCP"/>
    <property type="match status" value="1"/>
</dbReference>
<evidence type="ECO:0000256" key="17">
    <source>
        <dbReference type="SAM" id="Phobius"/>
    </source>
</evidence>
<keyword evidence="13" id="KW-0245">EGF-like domain</keyword>
<dbReference type="PANTHER" id="PTHR22804">
    <property type="entry name" value="AGGRECAN/VERSICAN PROTEOGLYCAN"/>
    <property type="match status" value="1"/>
</dbReference>
<dbReference type="InterPro" id="IPR013783">
    <property type="entry name" value="Ig-like_fold"/>
</dbReference>
<evidence type="ECO:0000256" key="3">
    <source>
        <dbReference type="ARBA" id="ARBA00022525"/>
    </source>
</evidence>
<dbReference type="PROSITE" id="PS00290">
    <property type="entry name" value="IG_MHC"/>
    <property type="match status" value="1"/>
</dbReference>
<dbReference type="Gene3D" id="2.10.25.10">
    <property type="entry name" value="Laminin"/>
    <property type="match status" value="1"/>
</dbReference>
<dbReference type="InterPro" id="IPR016187">
    <property type="entry name" value="CTDL_fold"/>
</dbReference>
<evidence type="ECO:0000256" key="5">
    <source>
        <dbReference type="ARBA" id="ARBA00022729"/>
    </source>
</evidence>
<feature type="disulfide bond" evidence="13">
    <location>
        <begin position="1083"/>
        <end position="1092"/>
    </location>
</feature>
<comment type="caution">
    <text evidence="23">The sequence shown here is derived from an EMBL/GenBank/DDBJ whole genome shotgun (WGS) entry which is preliminary data.</text>
</comment>
<dbReference type="Gene3D" id="3.10.100.10">
    <property type="entry name" value="Mannose-Binding Protein A, subunit A"/>
    <property type="match status" value="3"/>
</dbReference>
<dbReference type="SMART" id="SM00406">
    <property type="entry name" value="IGv"/>
    <property type="match status" value="1"/>
</dbReference>
<comment type="caution">
    <text evidence="13">Lacks conserved residue(s) required for the propagation of feature annotation.</text>
</comment>
<keyword evidence="9" id="KW-0325">Glycoprotein</keyword>
<evidence type="ECO:0000256" key="11">
    <source>
        <dbReference type="ARBA" id="ARBA00023319"/>
    </source>
</evidence>
<evidence type="ECO:0000256" key="14">
    <source>
        <dbReference type="PROSITE-ProRule" id="PRU00302"/>
    </source>
</evidence>
<keyword evidence="7" id="KW-0654">Proteoglycan</keyword>
<dbReference type="Pfam" id="PF00084">
    <property type="entry name" value="Sushi"/>
    <property type="match status" value="1"/>
</dbReference>
<evidence type="ECO:0000259" key="21">
    <source>
        <dbReference type="PROSITE" id="PS50923"/>
    </source>
</evidence>
<dbReference type="Proteomes" id="UP001205998">
    <property type="component" value="Unassembled WGS sequence"/>
</dbReference>
<feature type="domain" description="EGF-like" evidence="18">
    <location>
        <begin position="1057"/>
        <end position="1093"/>
    </location>
</feature>
<keyword evidence="10" id="KW-0373">Hyaluronic acid</keyword>
<dbReference type="PROSITE" id="PS00615">
    <property type="entry name" value="C_TYPE_LECTIN_1"/>
    <property type="match status" value="1"/>
</dbReference>
<protein>
    <recommendedName>
        <fullName evidence="12">Brevican core protein</fullName>
    </recommendedName>
</protein>
<dbReference type="Pfam" id="PF07686">
    <property type="entry name" value="V-set"/>
    <property type="match status" value="1"/>
</dbReference>
<evidence type="ECO:0000256" key="4">
    <source>
        <dbReference type="ARBA" id="ARBA00022530"/>
    </source>
</evidence>
<dbReference type="PROSITE" id="PS50835">
    <property type="entry name" value="IG_LIKE"/>
    <property type="match status" value="1"/>
</dbReference>
<evidence type="ECO:0000256" key="13">
    <source>
        <dbReference type="PROSITE-ProRule" id="PRU00076"/>
    </source>
</evidence>
<feature type="disulfide bond" evidence="15">
    <location>
        <begin position="371"/>
        <end position="392"/>
    </location>
</feature>
<dbReference type="GO" id="GO:0007417">
    <property type="term" value="P:central nervous system development"/>
    <property type="evidence" value="ECO:0007669"/>
    <property type="project" value="TreeGrafter"/>
</dbReference>